<dbReference type="Proteomes" id="UP000241546">
    <property type="component" value="Unassembled WGS sequence"/>
</dbReference>
<sequence>MRSGRKPTLGDQIADAYMGAVINPDRTRRPRIPEIRVASPSGAVTRVTEICHFSFDGPLEKERRETLRESLAELEERRRERAARNRSRNQPCLADQPEKQPLETKPAENEKAPAEEKPPQKEEAPEPKKVPKAEAPQASSGPVRKGTFRALLTFGRHFMPSSRASSRGWRQSLMG</sequence>
<dbReference type="OrthoDB" id="10616799at2759"/>
<accession>A0A2T4AY33</accession>
<evidence type="ECO:0000256" key="1">
    <source>
        <dbReference type="SAM" id="MobiDB-lite"/>
    </source>
</evidence>
<gene>
    <name evidence="2" type="ORF">BBK36DRAFT_8845</name>
</gene>
<feature type="compositionally biased region" description="Basic and acidic residues" evidence="1">
    <location>
        <begin position="96"/>
        <end position="132"/>
    </location>
</feature>
<dbReference type="AlphaFoldDB" id="A0A2T4AY33"/>
<organism evidence="2 3">
    <name type="scientific">Trichoderma citrinoviride</name>
    <dbReference type="NCBI Taxonomy" id="58853"/>
    <lineage>
        <taxon>Eukaryota</taxon>
        <taxon>Fungi</taxon>
        <taxon>Dikarya</taxon>
        <taxon>Ascomycota</taxon>
        <taxon>Pezizomycotina</taxon>
        <taxon>Sordariomycetes</taxon>
        <taxon>Hypocreomycetidae</taxon>
        <taxon>Hypocreales</taxon>
        <taxon>Hypocreaceae</taxon>
        <taxon>Trichoderma</taxon>
    </lineage>
</organism>
<reference evidence="3" key="1">
    <citation type="submission" date="2016-07" db="EMBL/GenBank/DDBJ databases">
        <title>Multiple horizontal gene transfer events from other fungi enriched the ability of initially mycotrophic Trichoderma (Ascomycota) to feed on dead plant biomass.</title>
        <authorList>
            <consortium name="DOE Joint Genome Institute"/>
            <person name="Atanasova L."/>
            <person name="Chenthamara K."/>
            <person name="Zhang J."/>
            <person name="Grujic M."/>
            <person name="Henrissat B."/>
            <person name="Kuo A."/>
            <person name="Aerts A."/>
            <person name="Salamov A."/>
            <person name="Lipzen A."/>
            <person name="Labutti K."/>
            <person name="Barry K."/>
            <person name="Miao Y."/>
            <person name="Rahimi M.J."/>
            <person name="Shen Q."/>
            <person name="Grigoriev I.V."/>
            <person name="Kubicek C.P."/>
            <person name="Druzhinina I.S."/>
        </authorList>
    </citation>
    <scope>NUCLEOTIDE SEQUENCE [LARGE SCALE GENOMIC DNA]</scope>
    <source>
        <strain evidence="3">TUCIM 6016</strain>
    </source>
</reference>
<dbReference type="EMBL" id="KZ680226">
    <property type="protein sequence ID" value="PTB61963.1"/>
    <property type="molecule type" value="Genomic_DNA"/>
</dbReference>
<dbReference type="RefSeq" id="XP_024745283.1">
    <property type="nucleotide sequence ID" value="XM_024898579.1"/>
</dbReference>
<keyword evidence="3" id="KW-1185">Reference proteome</keyword>
<evidence type="ECO:0000313" key="2">
    <source>
        <dbReference type="EMBL" id="PTB61963.1"/>
    </source>
</evidence>
<protein>
    <submittedName>
        <fullName evidence="2">Uncharacterized protein</fullName>
    </submittedName>
</protein>
<feature type="compositionally biased region" description="Polar residues" evidence="1">
    <location>
        <begin position="162"/>
        <end position="175"/>
    </location>
</feature>
<evidence type="ECO:0000313" key="3">
    <source>
        <dbReference type="Proteomes" id="UP000241546"/>
    </source>
</evidence>
<dbReference type="GeneID" id="36606697"/>
<name>A0A2T4AY33_9HYPO</name>
<feature type="region of interest" description="Disordered" evidence="1">
    <location>
        <begin position="75"/>
        <end position="175"/>
    </location>
</feature>
<proteinExistence type="predicted"/>